<proteinExistence type="predicted"/>
<organism evidence="1 2">
    <name type="scientific">Methanobacterium formicicum</name>
    <dbReference type="NCBI Taxonomy" id="2162"/>
    <lineage>
        <taxon>Archaea</taxon>
        <taxon>Methanobacteriati</taxon>
        <taxon>Methanobacteriota</taxon>
        <taxon>Methanomada group</taxon>
        <taxon>Methanobacteria</taxon>
        <taxon>Methanobacteriales</taxon>
        <taxon>Methanobacteriaceae</taxon>
        <taxon>Methanobacterium</taxon>
    </lineage>
</organism>
<evidence type="ECO:0000313" key="2">
    <source>
        <dbReference type="Proteomes" id="UP000606900"/>
    </source>
</evidence>
<dbReference type="Proteomes" id="UP000606900">
    <property type="component" value="Unassembled WGS sequence"/>
</dbReference>
<name>A0A843AQS8_METFO</name>
<comment type="caution">
    <text evidence="1">The sequence shown here is derived from an EMBL/GenBank/DDBJ whole genome shotgun (WGS) entry which is preliminary data.</text>
</comment>
<dbReference type="EMBL" id="JADIIL010000003">
    <property type="protein sequence ID" value="MBF4473923.1"/>
    <property type="molecule type" value="Genomic_DNA"/>
</dbReference>
<dbReference type="RefSeq" id="WP_276697830.1">
    <property type="nucleotide sequence ID" value="NZ_JADIIL010000003.1"/>
</dbReference>
<evidence type="ECO:0000313" key="1">
    <source>
        <dbReference type="EMBL" id="MBF4473923.1"/>
    </source>
</evidence>
<accession>A0A843AQS8</accession>
<reference evidence="1" key="1">
    <citation type="submission" date="2020-10" db="EMBL/GenBank/DDBJ databases">
        <title>Dehalococcoides mccartyi of a TCE/Cr reducing biochatode.</title>
        <authorList>
            <person name="Matturro B."/>
        </authorList>
    </citation>
    <scope>NUCLEOTIDE SEQUENCE</scope>
    <source>
        <strain evidence="1">Bin2</strain>
    </source>
</reference>
<gene>
    <name evidence="1" type="ORF">ISP06_00420</name>
</gene>
<protein>
    <submittedName>
        <fullName evidence="1">Uncharacterized protein</fullName>
    </submittedName>
</protein>
<sequence length="92" mass="10821">MHFITQLITKVVKKTIAGENSDVITIMNRLTRQVKDVRIDLTKLVKMEAPGWYWSEELPGYLIFNNERYYPRRCGNMDEKVWIVLSNTEVGD</sequence>
<dbReference type="AlphaFoldDB" id="A0A843AQS8"/>